<reference evidence="4" key="1">
    <citation type="submission" date="2016-10" db="EMBL/GenBank/DDBJ databases">
        <authorList>
            <person name="Varghese N."/>
            <person name="Submissions S."/>
        </authorList>
    </citation>
    <scope>NUCLEOTIDE SEQUENCE [LARGE SCALE GENOMIC DNA]</scope>
    <source>
        <strain evidence="4">BL36</strain>
    </source>
</reference>
<dbReference type="Proteomes" id="UP000199048">
    <property type="component" value="Unassembled WGS sequence"/>
</dbReference>
<dbReference type="PROSITE" id="PS50925">
    <property type="entry name" value="BLUF"/>
    <property type="match status" value="1"/>
</dbReference>
<name>A0A1I4H430_9HYPH</name>
<feature type="compositionally biased region" description="Basic and acidic residues" evidence="1">
    <location>
        <begin position="298"/>
        <end position="307"/>
    </location>
</feature>
<evidence type="ECO:0000313" key="4">
    <source>
        <dbReference type="Proteomes" id="UP000199048"/>
    </source>
</evidence>
<evidence type="ECO:0000259" key="2">
    <source>
        <dbReference type="PROSITE" id="PS50925"/>
    </source>
</evidence>
<feature type="compositionally biased region" description="Low complexity" evidence="1">
    <location>
        <begin position="279"/>
        <end position="289"/>
    </location>
</feature>
<protein>
    <submittedName>
        <fullName evidence="3">Sensors of blue-light using FAD</fullName>
    </submittedName>
</protein>
<dbReference type="EMBL" id="FOTK01000004">
    <property type="protein sequence ID" value="SFL36955.1"/>
    <property type="molecule type" value="Genomic_DNA"/>
</dbReference>
<dbReference type="AlphaFoldDB" id="A0A1I4H430"/>
<sequence length="307" mass="32843">MSELYRLVYASKNLLEMSEAEASAAIAQILETSRRNNAKVEVTGALLFNGGAFAQVLEGPRRAVESTFERIQRDERHGEVTVLQCGPAERRGFPNWSMGFVGHSARGRALWGSLADESGFDLGRLDGDAVFTTLHSLVLDDEGVPASALDHPAVEASPQQTVPELDVARIRAELPRPGQTLQSRQAEIDTPAIDPVPSHPYPEPSIAASSSAIALTVLREALAAERERTTELRNTLDGMQIALATSQDRASQIARERDLWARRARLLAMALGQEATAAGADAGVGDPAGEPVGVPARQVREAARAVG</sequence>
<dbReference type="InterPro" id="IPR036046">
    <property type="entry name" value="Acylphosphatase-like_dom_sf"/>
</dbReference>
<dbReference type="GO" id="GO:0009882">
    <property type="term" value="F:blue light photoreceptor activity"/>
    <property type="evidence" value="ECO:0007669"/>
    <property type="project" value="InterPro"/>
</dbReference>
<dbReference type="RefSeq" id="WP_092037918.1">
    <property type="nucleotide sequence ID" value="NZ_FOTK01000004.1"/>
</dbReference>
<dbReference type="InterPro" id="IPR007024">
    <property type="entry name" value="BLUF_domain"/>
</dbReference>
<feature type="region of interest" description="Disordered" evidence="1">
    <location>
        <begin position="279"/>
        <end position="307"/>
    </location>
</feature>
<dbReference type="Pfam" id="PF04940">
    <property type="entry name" value="BLUF"/>
    <property type="match status" value="1"/>
</dbReference>
<organism evidence="3 4">
    <name type="scientific">Methylobacterium pseudosasicola</name>
    <dbReference type="NCBI Taxonomy" id="582667"/>
    <lineage>
        <taxon>Bacteria</taxon>
        <taxon>Pseudomonadati</taxon>
        <taxon>Pseudomonadota</taxon>
        <taxon>Alphaproteobacteria</taxon>
        <taxon>Hyphomicrobiales</taxon>
        <taxon>Methylobacteriaceae</taxon>
        <taxon>Methylobacterium</taxon>
    </lineage>
</organism>
<proteinExistence type="predicted"/>
<keyword evidence="4" id="KW-1185">Reference proteome</keyword>
<dbReference type="SMART" id="SM01034">
    <property type="entry name" value="BLUF"/>
    <property type="match status" value="1"/>
</dbReference>
<dbReference type="Gene3D" id="3.30.70.100">
    <property type="match status" value="1"/>
</dbReference>
<gene>
    <name evidence="3" type="ORF">SAMN05192568_100419</name>
</gene>
<dbReference type="SUPFAM" id="SSF54975">
    <property type="entry name" value="Acylphosphatase/BLUF domain-like"/>
    <property type="match status" value="1"/>
</dbReference>
<dbReference type="STRING" id="582667.SAMN05192568_100419"/>
<evidence type="ECO:0000256" key="1">
    <source>
        <dbReference type="SAM" id="MobiDB-lite"/>
    </source>
</evidence>
<accession>A0A1I4H430</accession>
<evidence type="ECO:0000313" key="3">
    <source>
        <dbReference type="EMBL" id="SFL36955.1"/>
    </source>
</evidence>
<dbReference type="GO" id="GO:0071949">
    <property type="term" value="F:FAD binding"/>
    <property type="evidence" value="ECO:0007669"/>
    <property type="project" value="InterPro"/>
</dbReference>
<feature type="domain" description="BLUF" evidence="2">
    <location>
        <begin position="4"/>
        <end position="99"/>
    </location>
</feature>
<dbReference type="OrthoDB" id="196105at2"/>